<protein>
    <recommendedName>
        <fullName evidence="4">Carboxypeptidase regulatory-like domain-containing protein</fullName>
    </recommendedName>
</protein>
<dbReference type="KEGG" id="ccos:Pan44_53010"/>
<evidence type="ECO:0008006" key="4">
    <source>
        <dbReference type="Google" id="ProtNLM"/>
    </source>
</evidence>
<proteinExistence type="predicted"/>
<keyword evidence="3" id="KW-1185">Reference proteome</keyword>
<dbReference type="RefSeq" id="WP_145034603.1">
    <property type="nucleotide sequence ID" value="NZ_CP036271.1"/>
</dbReference>
<evidence type="ECO:0000313" key="3">
    <source>
        <dbReference type="Proteomes" id="UP000315700"/>
    </source>
</evidence>
<reference evidence="2 3" key="1">
    <citation type="submission" date="2019-02" db="EMBL/GenBank/DDBJ databases">
        <title>Deep-cultivation of Planctomycetes and their phenomic and genomic characterization uncovers novel biology.</title>
        <authorList>
            <person name="Wiegand S."/>
            <person name="Jogler M."/>
            <person name="Boedeker C."/>
            <person name="Pinto D."/>
            <person name="Vollmers J."/>
            <person name="Rivas-Marin E."/>
            <person name="Kohn T."/>
            <person name="Peeters S.H."/>
            <person name="Heuer A."/>
            <person name="Rast P."/>
            <person name="Oberbeckmann S."/>
            <person name="Bunk B."/>
            <person name="Jeske O."/>
            <person name="Meyerdierks A."/>
            <person name="Storesund J.E."/>
            <person name="Kallscheuer N."/>
            <person name="Luecker S."/>
            <person name="Lage O.M."/>
            <person name="Pohl T."/>
            <person name="Merkel B.J."/>
            <person name="Hornburger P."/>
            <person name="Mueller R.-W."/>
            <person name="Bruemmer F."/>
            <person name="Labrenz M."/>
            <person name="Spormann A.M."/>
            <person name="Op den Camp H."/>
            <person name="Overmann J."/>
            <person name="Amann R."/>
            <person name="Jetten M.S.M."/>
            <person name="Mascher T."/>
            <person name="Medema M.H."/>
            <person name="Devos D.P."/>
            <person name="Kaster A.-K."/>
            <person name="Ovreas L."/>
            <person name="Rohde M."/>
            <person name="Galperin M.Y."/>
            <person name="Jogler C."/>
        </authorList>
    </citation>
    <scope>NUCLEOTIDE SEQUENCE [LARGE SCALE GENOMIC DNA]</scope>
    <source>
        <strain evidence="2 3">Pan44</strain>
    </source>
</reference>
<feature type="chain" id="PRO_5021957020" description="Carboxypeptidase regulatory-like domain-containing protein" evidence="1">
    <location>
        <begin position="23"/>
        <end position="141"/>
    </location>
</feature>
<accession>A0A517SM90</accession>
<evidence type="ECO:0000256" key="1">
    <source>
        <dbReference type="SAM" id="SignalP"/>
    </source>
</evidence>
<dbReference type="PROSITE" id="PS51257">
    <property type="entry name" value="PROKAR_LIPOPROTEIN"/>
    <property type="match status" value="1"/>
</dbReference>
<gene>
    <name evidence="2" type="ORF">Pan44_53010</name>
</gene>
<sequence length="141" mass="14305" precursor="true">MPRLLLSLVLCGLLAGCGETTAPVYHVTGTVTFNDQPITTGSVVFVPKGGGPTAQGTIGADGKYSLTTFVDGDGAVPGTHTVMVSAVKDNGPEAPVTAIIPDKFASEQSGLTGEVKEQEENVIDLALKGKAPASRPASPMP</sequence>
<dbReference type="EMBL" id="CP036271">
    <property type="protein sequence ID" value="QDT57233.1"/>
    <property type="molecule type" value="Genomic_DNA"/>
</dbReference>
<dbReference type="AlphaFoldDB" id="A0A517SM90"/>
<organism evidence="2 3">
    <name type="scientific">Caulifigura coniformis</name>
    <dbReference type="NCBI Taxonomy" id="2527983"/>
    <lineage>
        <taxon>Bacteria</taxon>
        <taxon>Pseudomonadati</taxon>
        <taxon>Planctomycetota</taxon>
        <taxon>Planctomycetia</taxon>
        <taxon>Planctomycetales</taxon>
        <taxon>Planctomycetaceae</taxon>
        <taxon>Caulifigura</taxon>
    </lineage>
</organism>
<dbReference type="OrthoDB" id="291487at2"/>
<name>A0A517SM90_9PLAN</name>
<evidence type="ECO:0000313" key="2">
    <source>
        <dbReference type="EMBL" id="QDT57233.1"/>
    </source>
</evidence>
<dbReference type="Proteomes" id="UP000315700">
    <property type="component" value="Chromosome"/>
</dbReference>
<keyword evidence="1" id="KW-0732">Signal</keyword>
<dbReference type="InParanoid" id="A0A517SM90"/>
<feature type="signal peptide" evidence="1">
    <location>
        <begin position="1"/>
        <end position="22"/>
    </location>
</feature>